<keyword evidence="1" id="KW-0812">Transmembrane</keyword>
<feature type="non-terminal residue" evidence="2">
    <location>
        <position position="1"/>
    </location>
</feature>
<feature type="transmembrane region" description="Helical" evidence="1">
    <location>
        <begin position="6"/>
        <end position="22"/>
    </location>
</feature>
<evidence type="ECO:0000313" key="2">
    <source>
        <dbReference type="EMBL" id="CAH1986346.1"/>
    </source>
</evidence>
<accession>A0A9P0L055</accession>
<reference evidence="2" key="1">
    <citation type="submission" date="2022-03" db="EMBL/GenBank/DDBJ databases">
        <authorList>
            <person name="Sayadi A."/>
        </authorList>
    </citation>
    <scope>NUCLEOTIDE SEQUENCE</scope>
</reference>
<keyword evidence="1" id="KW-0472">Membrane</keyword>
<organism evidence="2 3">
    <name type="scientific">Acanthoscelides obtectus</name>
    <name type="common">Bean weevil</name>
    <name type="synonym">Bruchus obtectus</name>
    <dbReference type="NCBI Taxonomy" id="200917"/>
    <lineage>
        <taxon>Eukaryota</taxon>
        <taxon>Metazoa</taxon>
        <taxon>Ecdysozoa</taxon>
        <taxon>Arthropoda</taxon>
        <taxon>Hexapoda</taxon>
        <taxon>Insecta</taxon>
        <taxon>Pterygota</taxon>
        <taxon>Neoptera</taxon>
        <taxon>Endopterygota</taxon>
        <taxon>Coleoptera</taxon>
        <taxon>Polyphaga</taxon>
        <taxon>Cucujiformia</taxon>
        <taxon>Chrysomeloidea</taxon>
        <taxon>Chrysomelidae</taxon>
        <taxon>Bruchinae</taxon>
        <taxon>Bruchini</taxon>
        <taxon>Acanthoscelides</taxon>
    </lineage>
</organism>
<keyword evidence="3" id="KW-1185">Reference proteome</keyword>
<sequence length="69" mass="8376">YFCFLSLFQFPFTVIIELLFVFSSTRFSHHLFCYISDYCLDMIPFLINILHNWCVLQSCRYCLFKLLSN</sequence>
<evidence type="ECO:0000256" key="1">
    <source>
        <dbReference type="SAM" id="Phobius"/>
    </source>
</evidence>
<proteinExistence type="predicted"/>
<keyword evidence="1" id="KW-1133">Transmembrane helix</keyword>
<name>A0A9P0L055_ACAOB</name>
<dbReference type="EMBL" id="CAKOFQ010006997">
    <property type="protein sequence ID" value="CAH1986346.1"/>
    <property type="molecule type" value="Genomic_DNA"/>
</dbReference>
<gene>
    <name evidence="2" type="ORF">ACAOBT_LOCUS17192</name>
</gene>
<protein>
    <submittedName>
        <fullName evidence="2">Uncharacterized protein</fullName>
    </submittedName>
</protein>
<dbReference type="Proteomes" id="UP001152888">
    <property type="component" value="Unassembled WGS sequence"/>
</dbReference>
<evidence type="ECO:0000313" key="3">
    <source>
        <dbReference type="Proteomes" id="UP001152888"/>
    </source>
</evidence>
<dbReference type="AlphaFoldDB" id="A0A9P0L055"/>
<comment type="caution">
    <text evidence="2">The sequence shown here is derived from an EMBL/GenBank/DDBJ whole genome shotgun (WGS) entry which is preliminary data.</text>
</comment>